<keyword evidence="1" id="KW-0472">Membrane</keyword>
<keyword evidence="1" id="KW-1133">Transmembrane helix</keyword>
<dbReference type="OrthoDB" id="5405781at2759"/>
<feature type="transmembrane region" description="Helical" evidence="1">
    <location>
        <begin position="403"/>
        <end position="420"/>
    </location>
</feature>
<dbReference type="Pfam" id="PF01757">
    <property type="entry name" value="Acyl_transf_3"/>
    <property type="match status" value="1"/>
</dbReference>
<evidence type="ECO:0000313" key="4">
    <source>
        <dbReference type="Proteomes" id="UP000887226"/>
    </source>
</evidence>
<feature type="transmembrane region" description="Helical" evidence="1">
    <location>
        <begin position="129"/>
        <end position="150"/>
    </location>
</feature>
<proteinExistence type="predicted"/>
<keyword evidence="4" id="KW-1185">Reference proteome</keyword>
<dbReference type="Proteomes" id="UP000887226">
    <property type="component" value="Unassembled WGS sequence"/>
</dbReference>
<evidence type="ECO:0000256" key="1">
    <source>
        <dbReference type="SAM" id="Phobius"/>
    </source>
</evidence>
<dbReference type="EMBL" id="MU254282">
    <property type="protein sequence ID" value="KAG9241043.1"/>
    <property type="molecule type" value="Genomic_DNA"/>
</dbReference>
<dbReference type="InterPro" id="IPR050879">
    <property type="entry name" value="Acyltransferase_3"/>
</dbReference>
<sequence length="468" mass="53584">MFPPPSIVLPSNTMSAAPKENVKWVDGLRGIASLLVVATHLARGFDEDLFKSISKDPYKDLQPGEVVVPRLFQYPYLRVLVQGRIGVSIFALVTGYVCALKPIRQFRAGQMDAAFSGIAKSAFRRTPRLFLPTTIITVASWFICQFGVYQIANRSEGWWINHSSPNMTPWIGRAIYELLNAIVTTWSALWNPYDINHWTLQPLLKGAFWVYTFLIGTAYMKPRYRMTASLILVAYFYVSKDAHLGSQFFFGTFLTELSQDPGHTAWLKSNKWPARTLTPICIIFGLMLASYPEKNPEWRPWSLFMLRVGHRIFPDGSEYPRNYSSLGLFCITLGIHFSSGVKDVLSNKYLLWFGKNSFAVYLLHGTLLRTILVWMLFGVSFPKDVEKEGKMVPGPPLKICGRVGWYFWVPIWLVMLYSIANQWTKHVDPFCARMTARIENYMFEEQHTTLSAEAQQNREKAKLSPLPR</sequence>
<dbReference type="GO" id="GO:0016747">
    <property type="term" value="F:acyltransferase activity, transferring groups other than amino-acyl groups"/>
    <property type="evidence" value="ECO:0007669"/>
    <property type="project" value="InterPro"/>
</dbReference>
<feature type="transmembrane region" description="Helical" evidence="1">
    <location>
        <begin position="202"/>
        <end position="220"/>
    </location>
</feature>
<evidence type="ECO:0000259" key="2">
    <source>
        <dbReference type="Pfam" id="PF01757"/>
    </source>
</evidence>
<feature type="transmembrane region" description="Helical" evidence="1">
    <location>
        <begin position="361"/>
        <end position="382"/>
    </location>
</feature>
<protein>
    <submittedName>
        <fullName evidence="3">Acyltransferas-like protein</fullName>
    </submittedName>
</protein>
<evidence type="ECO:0000313" key="3">
    <source>
        <dbReference type="EMBL" id="KAG9241043.1"/>
    </source>
</evidence>
<comment type="caution">
    <text evidence="3">The sequence shown here is derived from an EMBL/GenBank/DDBJ whole genome shotgun (WGS) entry which is preliminary data.</text>
</comment>
<dbReference type="PANTHER" id="PTHR23028:SF128">
    <property type="entry name" value="ACYLTRANSFERASE 3 DOMAIN-CONTAINING PROTEIN"/>
    <property type="match status" value="1"/>
</dbReference>
<keyword evidence="1" id="KW-0812">Transmembrane</keyword>
<feature type="transmembrane region" description="Helical" evidence="1">
    <location>
        <begin position="79"/>
        <end position="100"/>
    </location>
</feature>
<gene>
    <name evidence="3" type="ORF">BJ878DRAFT_522691</name>
</gene>
<name>A0A9P7YW23_9HELO</name>
<reference evidence="3" key="1">
    <citation type="journal article" date="2021" name="IMA Fungus">
        <title>Genomic characterization of three marine fungi, including Emericellopsis atlantica sp. nov. with signatures of a generalist lifestyle and marine biomass degradation.</title>
        <authorList>
            <person name="Hagestad O.C."/>
            <person name="Hou L."/>
            <person name="Andersen J.H."/>
            <person name="Hansen E.H."/>
            <person name="Altermark B."/>
            <person name="Li C."/>
            <person name="Kuhnert E."/>
            <person name="Cox R.J."/>
            <person name="Crous P.W."/>
            <person name="Spatafora J.W."/>
            <person name="Lail K."/>
            <person name="Amirebrahimi M."/>
            <person name="Lipzen A."/>
            <person name="Pangilinan J."/>
            <person name="Andreopoulos W."/>
            <person name="Hayes R.D."/>
            <person name="Ng V."/>
            <person name="Grigoriev I.V."/>
            <person name="Jackson S.A."/>
            <person name="Sutton T.D.S."/>
            <person name="Dobson A.D.W."/>
            <person name="Rama T."/>
        </authorList>
    </citation>
    <scope>NUCLEOTIDE SEQUENCE</scope>
    <source>
        <strain evidence="3">TRa3180A</strain>
    </source>
</reference>
<dbReference type="InterPro" id="IPR002656">
    <property type="entry name" value="Acyl_transf_3_dom"/>
</dbReference>
<accession>A0A9P7YW23</accession>
<dbReference type="PANTHER" id="PTHR23028">
    <property type="entry name" value="ACETYLTRANSFERASE"/>
    <property type="match status" value="1"/>
</dbReference>
<organism evidence="3 4">
    <name type="scientific">Calycina marina</name>
    <dbReference type="NCBI Taxonomy" id="1763456"/>
    <lineage>
        <taxon>Eukaryota</taxon>
        <taxon>Fungi</taxon>
        <taxon>Dikarya</taxon>
        <taxon>Ascomycota</taxon>
        <taxon>Pezizomycotina</taxon>
        <taxon>Leotiomycetes</taxon>
        <taxon>Helotiales</taxon>
        <taxon>Pezizellaceae</taxon>
        <taxon>Calycina</taxon>
    </lineage>
</organism>
<feature type="domain" description="Acyltransferase 3" evidence="2">
    <location>
        <begin position="23"/>
        <end position="378"/>
    </location>
</feature>
<dbReference type="AlphaFoldDB" id="A0A9P7YW23"/>